<comment type="caution">
    <text evidence="1">The sequence shown here is derived from an EMBL/GenBank/DDBJ whole genome shotgun (WGS) entry which is preliminary data.</text>
</comment>
<evidence type="ECO:0000313" key="2">
    <source>
        <dbReference type="Proteomes" id="UP001144323"/>
    </source>
</evidence>
<protein>
    <submittedName>
        <fullName evidence="1">Uncharacterized protein</fullName>
    </submittedName>
</protein>
<gene>
    <name evidence="1" type="ORF">LMG27198_10920</name>
</gene>
<dbReference type="Proteomes" id="UP001144323">
    <property type="component" value="Unassembled WGS sequence"/>
</dbReference>
<keyword evidence="2" id="KW-1185">Reference proteome</keyword>
<proteinExistence type="predicted"/>
<accession>A0A9W6GSM9</accession>
<reference evidence="1" key="1">
    <citation type="journal article" date="2023" name="Int. J. Syst. Evol. Microbiol.">
        <title>Methylocystis iwaonis sp. nov., a type II methane-oxidizing bacterium from surface soil of a rice paddy field in Japan, and emended description of the genus Methylocystis (ex Whittenbury et al. 1970) Bowman et al. 1993.</title>
        <authorList>
            <person name="Kaise H."/>
            <person name="Sawadogo J.B."/>
            <person name="Alam M.S."/>
            <person name="Ueno C."/>
            <person name="Dianou D."/>
            <person name="Shinjo R."/>
            <person name="Asakawa S."/>
        </authorList>
    </citation>
    <scope>NUCLEOTIDE SEQUENCE</scope>
    <source>
        <strain evidence="1">LMG27198</strain>
    </source>
</reference>
<dbReference type="EMBL" id="BSEC01000001">
    <property type="protein sequence ID" value="GLI92100.1"/>
    <property type="molecule type" value="Genomic_DNA"/>
</dbReference>
<organism evidence="1 2">
    <name type="scientific">Methylocystis echinoides</name>
    <dbReference type="NCBI Taxonomy" id="29468"/>
    <lineage>
        <taxon>Bacteria</taxon>
        <taxon>Pseudomonadati</taxon>
        <taxon>Pseudomonadota</taxon>
        <taxon>Alphaproteobacteria</taxon>
        <taxon>Hyphomicrobiales</taxon>
        <taxon>Methylocystaceae</taxon>
        <taxon>Methylocystis</taxon>
    </lineage>
</organism>
<dbReference type="AlphaFoldDB" id="A0A9W6GSM9"/>
<name>A0A9W6GSM9_9HYPH</name>
<evidence type="ECO:0000313" key="1">
    <source>
        <dbReference type="EMBL" id="GLI92100.1"/>
    </source>
</evidence>
<dbReference type="RefSeq" id="WP_281801112.1">
    <property type="nucleotide sequence ID" value="NZ_BSEC01000001.1"/>
</dbReference>
<sequence>MDEIVTRGAHIHAVSSYLLRFDEPPPAPQSGADELFGLTAPTMDFLEAPMDLLDFSDHESAAEIAEEAGDAHAAPGMFEEELAAALQNQQAAHEEALRNARAEWVEQEGELLGKRLIYTLTRAMEDLRSDVGRILAPFVAREIEEMARDELIDLARRALADEEDAAIRLHGPKDLIDRVSRELASRNVVVNLIEADTVDVTIDLSRTKLETRLDAWMRRLSDSRSKS</sequence>